<dbReference type="RefSeq" id="WP_390198280.1">
    <property type="nucleotide sequence ID" value="NZ_JBHMEP010000037.1"/>
</dbReference>
<evidence type="ECO:0000256" key="1">
    <source>
        <dbReference type="SAM" id="MobiDB-lite"/>
    </source>
</evidence>
<sequence length="104" mass="12950">MRVIDLGNGQEEYDDEIYDRRGGRGRSRRSDGTYMGYDGGVYDHYGKERDGMMEELERRERDLERRERELERNERELEKRQRHHEREDEMYRKGWFGERDIRDE</sequence>
<gene>
    <name evidence="2" type="ORF">ACFFUV_23300</name>
</gene>
<proteinExistence type="predicted"/>
<feature type="region of interest" description="Disordered" evidence="1">
    <location>
        <begin position="20"/>
        <end position="48"/>
    </location>
</feature>
<evidence type="ECO:0000313" key="3">
    <source>
        <dbReference type="Proteomes" id="UP001589645"/>
    </source>
</evidence>
<protein>
    <submittedName>
        <fullName evidence="2">Uncharacterized protein</fullName>
    </submittedName>
</protein>
<comment type="caution">
    <text evidence="2">The sequence shown here is derived from an EMBL/GenBank/DDBJ whole genome shotgun (WGS) entry which is preliminary data.</text>
</comment>
<keyword evidence="3" id="KW-1185">Reference proteome</keyword>
<evidence type="ECO:0000313" key="2">
    <source>
        <dbReference type="EMBL" id="MFB9137868.1"/>
    </source>
</evidence>
<reference evidence="2 3" key="1">
    <citation type="submission" date="2024-09" db="EMBL/GenBank/DDBJ databases">
        <authorList>
            <person name="Sun Q."/>
            <person name="Mori K."/>
        </authorList>
    </citation>
    <scope>NUCLEOTIDE SEQUENCE [LARGE SCALE GENOMIC DNA]</scope>
    <source>
        <strain evidence="2 3">CECT 8064</strain>
    </source>
</reference>
<feature type="non-terminal residue" evidence="2">
    <location>
        <position position="104"/>
    </location>
</feature>
<organism evidence="2 3">
    <name type="scientific">Vibrio olivae</name>
    <dbReference type="NCBI Taxonomy" id="1243002"/>
    <lineage>
        <taxon>Bacteria</taxon>
        <taxon>Pseudomonadati</taxon>
        <taxon>Pseudomonadota</taxon>
        <taxon>Gammaproteobacteria</taxon>
        <taxon>Vibrionales</taxon>
        <taxon>Vibrionaceae</taxon>
        <taxon>Vibrio</taxon>
    </lineage>
</organism>
<dbReference type="EMBL" id="JBHMEP010000037">
    <property type="protein sequence ID" value="MFB9137868.1"/>
    <property type="molecule type" value="Genomic_DNA"/>
</dbReference>
<accession>A0ABV5HUF7</accession>
<feature type="region of interest" description="Disordered" evidence="1">
    <location>
        <begin position="60"/>
        <end position="87"/>
    </location>
</feature>
<dbReference type="Proteomes" id="UP001589645">
    <property type="component" value="Unassembled WGS sequence"/>
</dbReference>
<name>A0ABV5HUF7_9VIBR</name>